<feature type="region of interest" description="Disordered" evidence="5">
    <location>
        <begin position="370"/>
        <end position="393"/>
    </location>
</feature>
<feature type="domain" description="Solute-binding protein family 5" evidence="6">
    <location>
        <begin position="102"/>
        <end position="574"/>
    </location>
</feature>
<dbReference type="GO" id="GO:1904680">
    <property type="term" value="F:peptide transmembrane transporter activity"/>
    <property type="evidence" value="ECO:0007669"/>
    <property type="project" value="TreeGrafter"/>
</dbReference>
<evidence type="ECO:0000259" key="6">
    <source>
        <dbReference type="Pfam" id="PF00496"/>
    </source>
</evidence>
<accession>A0A6J7L1R9</accession>
<dbReference type="EMBL" id="CAFBNO010000081">
    <property type="protein sequence ID" value="CAB4962070.1"/>
    <property type="molecule type" value="Genomic_DNA"/>
</dbReference>
<dbReference type="SUPFAM" id="SSF53850">
    <property type="entry name" value="Periplasmic binding protein-like II"/>
    <property type="match status" value="1"/>
</dbReference>
<evidence type="ECO:0000256" key="3">
    <source>
        <dbReference type="ARBA" id="ARBA00022448"/>
    </source>
</evidence>
<dbReference type="Gene3D" id="3.40.190.10">
    <property type="entry name" value="Periplasmic binding protein-like II"/>
    <property type="match status" value="1"/>
</dbReference>
<dbReference type="InterPro" id="IPR000914">
    <property type="entry name" value="SBP_5_dom"/>
</dbReference>
<dbReference type="InterPro" id="IPR039424">
    <property type="entry name" value="SBP_5"/>
</dbReference>
<evidence type="ECO:0000313" key="7">
    <source>
        <dbReference type="EMBL" id="CAB4962070.1"/>
    </source>
</evidence>
<reference evidence="7" key="1">
    <citation type="submission" date="2020-05" db="EMBL/GenBank/DDBJ databases">
        <authorList>
            <person name="Chiriac C."/>
            <person name="Salcher M."/>
            <person name="Ghai R."/>
            <person name="Kavagutti S V."/>
        </authorList>
    </citation>
    <scope>NUCLEOTIDE SEQUENCE</scope>
</reference>
<sequence length="654" mass="70363">MKSTMFRRGLSLAAASALAFTGIAGISSSASAVTKTTLIIGDGLGWSSLNTANPNENSTINADVAYLTGQGFWYYDNKPSLIPNTAFGTYGIVKDKPKDFEVKYTVKKGQVWSDGTPIDAVDMLLSHVISSSKYSIAAGLGDPSSEAGSKFFSGGYGGGYDLHVVGNPVLSADHMSLTLKFDQFMPNWKVETPGASPVHTLELMKDGKTALQSASANLAAKAKFLSDYTNAIKGNATAKARMAAIGDIWTNDYNFDESSYDRTAKPLIAVGNGAYSLQSFNYGTQTVTLVLNPKFNSGHKVTAAKPVRTIVFKYVADGTASVQALQNGDINLYQGAPGAAGYSTLQTLKTGKQIGLLGGVSSTYEHVDLRTGDGSGDSGGTETYNGLFSDSRGQKGKDLRLAFLLAYPRKQIVDTQLKPFNPKGGILNSNFSLPGSSRYAAITKLNGLTTNHSVTIGGTKYTYNFNVTSEFQQVQNENIALKLVKKWYPNAGVNVDTPALHVNYLRSSRQMRVENNALVVAHEAKAGFTVSNFTTSGWSAKLSYNEYDANEFAWVPSSITANGSNANYLSDGPNNHTGWYDEALDTLLHKLDSKQSEADIAKISGTAEGMITGHAWTLPIFQWVQVTAFSTGVYGIKPGPLSPTYAWNYWEWHF</sequence>
<keyword evidence="4" id="KW-0732">Signal</keyword>
<dbReference type="GO" id="GO:0030313">
    <property type="term" value="C:cell envelope"/>
    <property type="evidence" value="ECO:0007669"/>
    <property type="project" value="UniProtKB-SubCell"/>
</dbReference>
<comment type="similarity">
    <text evidence="2">Belongs to the bacterial solute-binding protein 5 family.</text>
</comment>
<proteinExistence type="inferred from homology"/>
<dbReference type="PANTHER" id="PTHR30290:SF10">
    <property type="entry name" value="PERIPLASMIC OLIGOPEPTIDE-BINDING PROTEIN-RELATED"/>
    <property type="match status" value="1"/>
</dbReference>
<dbReference type="GO" id="GO:0015833">
    <property type="term" value="P:peptide transport"/>
    <property type="evidence" value="ECO:0007669"/>
    <property type="project" value="TreeGrafter"/>
</dbReference>
<dbReference type="Pfam" id="PF00496">
    <property type="entry name" value="SBP_bac_5"/>
    <property type="match status" value="1"/>
</dbReference>
<evidence type="ECO:0000256" key="1">
    <source>
        <dbReference type="ARBA" id="ARBA00004196"/>
    </source>
</evidence>
<dbReference type="AlphaFoldDB" id="A0A6J7L1R9"/>
<dbReference type="PANTHER" id="PTHR30290">
    <property type="entry name" value="PERIPLASMIC BINDING COMPONENT OF ABC TRANSPORTER"/>
    <property type="match status" value="1"/>
</dbReference>
<comment type="subcellular location">
    <subcellularLocation>
        <location evidence="1">Cell envelope</location>
    </subcellularLocation>
</comment>
<protein>
    <submittedName>
        <fullName evidence="7">Unannotated protein</fullName>
    </submittedName>
</protein>
<evidence type="ECO:0000256" key="4">
    <source>
        <dbReference type="ARBA" id="ARBA00022729"/>
    </source>
</evidence>
<name>A0A6J7L1R9_9ZZZZ</name>
<dbReference type="Gene3D" id="3.10.105.10">
    <property type="entry name" value="Dipeptide-binding Protein, Domain 3"/>
    <property type="match status" value="1"/>
</dbReference>
<keyword evidence="3" id="KW-0813">Transport</keyword>
<organism evidence="7">
    <name type="scientific">freshwater metagenome</name>
    <dbReference type="NCBI Taxonomy" id="449393"/>
    <lineage>
        <taxon>unclassified sequences</taxon>
        <taxon>metagenomes</taxon>
        <taxon>ecological metagenomes</taxon>
    </lineage>
</organism>
<gene>
    <name evidence="7" type="ORF">UFOPK3837_01116</name>
</gene>
<evidence type="ECO:0000256" key="2">
    <source>
        <dbReference type="ARBA" id="ARBA00005695"/>
    </source>
</evidence>
<evidence type="ECO:0000256" key="5">
    <source>
        <dbReference type="SAM" id="MobiDB-lite"/>
    </source>
</evidence>